<organism evidence="6 7">
    <name type="scientific">Desulfobulbus oralis</name>
    <dbReference type="NCBI Taxonomy" id="1986146"/>
    <lineage>
        <taxon>Bacteria</taxon>
        <taxon>Pseudomonadati</taxon>
        <taxon>Thermodesulfobacteriota</taxon>
        <taxon>Desulfobulbia</taxon>
        <taxon>Desulfobulbales</taxon>
        <taxon>Desulfobulbaceae</taxon>
        <taxon>Desulfobulbus</taxon>
    </lineage>
</organism>
<accession>A0A2L1GKC0</accession>
<dbReference type="PANTHER" id="PTHR43300:SF11">
    <property type="entry name" value="ACETYLTRANSFERASE RV3034C-RELATED"/>
    <property type="match status" value="1"/>
</dbReference>
<keyword evidence="7" id="KW-1185">Reference proteome</keyword>
<keyword evidence="4" id="KW-0046">Antibiotic resistance</keyword>
<comment type="similarity">
    <text evidence="1">Belongs to the transferase hexapeptide repeat family.</text>
</comment>
<dbReference type="KEGG" id="deo:CAY53_00295"/>
<dbReference type="GO" id="GO:0016746">
    <property type="term" value="F:acyltransferase activity"/>
    <property type="evidence" value="ECO:0007669"/>
    <property type="project" value="UniProtKB-KW"/>
</dbReference>
<dbReference type="RefSeq" id="WP_104935438.1">
    <property type="nucleotide sequence ID" value="NZ_CP021255.1"/>
</dbReference>
<dbReference type="CDD" id="cd03349">
    <property type="entry name" value="LbH_XAT"/>
    <property type="match status" value="1"/>
</dbReference>
<dbReference type="GO" id="GO:0046677">
    <property type="term" value="P:response to antibiotic"/>
    <property type="evidence" value="ECO:0007669"/>
    <property type="project" value="UniProtKB-KW"/>
</dbReference>
<dbReference type="InterPro" id="IPR011004">
    <property type="entry name" value="Trimer_LpxA-like_sf"/>
</dbReference>
<dbReference type="Proteomes" id="UP000239867">
    <property type="component" value="Chromosome"/>
</dbReference>
<dbReference type="AlphaFoldDB" id="A0A2L1GKC0"/>
<evidence type="ECO:0000313" key="6">
    <source>
        <dbReference type="EMBL" id="AVD70112.1"/>
    </source>
</evidence>
<name>A0A2L1GKC0_9BACT</name>
<dbReference type="EMBL" id="CP021255">
    <property type="protein sequence ID" value="AVD70112.1"/>
    <property type="molecule type" value="Genomic_DNA"/>
</dbReference>
<dbReference type="PANTHER" id="PTHR43300">
    <property type="entry name" value="ACETYLTRANSFERASE"/>
    <property type="match status" value="1"/>
</dbReference>
<keyword evidence="5" id="KW-0012">Acyltransferase</keyword>
<dbReference type="PROSITE" id="PS00101">
    <property type="entry name" value="HEXAPEP_TRANSFERASES"/>
    <property type="match status" value="1"/>
</dbReference>
<dbReference type="InterPro" id="IPR018357">
    <property type="entry name" value="Hexapep_transf_CS"/>
</dbReference>
<evidence type="ECO:0000256" key="1">
    <source>
        <dbReference type="ARBA" id="ARBA00007274"/>
    </source>
</evidence>
<proteinExistence type="inferred from homology"/>
<keyword evidence="2 6" id="KW-0808">Transferase</keyword>
<dbReference type="InterPro" id="IPR001451">
    <property type="entry name" value="Hexapep"/>
</dbReference>
<evidence type="ECO:0000256" key="5">
    <source>
        <dbReference type="ARBA" id="ARBA00023315"/>
    </source>
</evidence>
<evidence type="ECO:0000256" key="2">
    <source>
        <dbReference type="ARBA" id="ARBA00022679"/>
    </source>
</evidence>
<reference evidence="6 7" key="1">
    <citation type="journal article" date="2018" name="MBio">
        <title>Insights into the evolution of host association through the isolation and characterization of a novel human periodontal pathobiont, Desulfobulbus oralis.</title>
        <authorList>
            <person name="Cross K.L."/>
            <person name="Chirania P."/>
            <person name="Xiong W."/>
            <person name="Beall C.J."/>
            <person name="Elkins J.G."/>
            <person name="Giannone R.J."/>
            <person name="Griffen A.L."/>
            <person name="Guss A.M."/>
            <person name="Hettich R.L."/>
            <person name="Joshi S.S."/>
            <person name="Mokrzan E.M."/>
            <person name="Martin R.K."/>
            <person name="Zhulin I.B."/>
            <person name="Leys E.J."/>
            <person name="Podar M."/>
        </authorList>
    </citation>
    <scope>NUCLEOTIDE SEQUENCE [LARGE SCALE GENOMIC DNA]</scope>
    <source>
        <strain evidence="6 7">ORNL</strain>
    </source>
</reference>
<dbReference type="InterPro" id="IPR050179">
    <property type="entry name" value="Trans_hexapeptide_repeat"/>
</dbReference>
<evidence type="ECO:0000256" key="4">
    <source>
        <dbReference type="ARBA" id="ARBA00023251"/>
    </source>
</evidence>
<evidence type="ECO:0000313" key="7">
    <source>
        <dbReference type="Proteomes" id="UP000239867"/>
    </source>
</evidence>
<keyword evidence="3" id="KW-0677">Repeat</keyword>
<protein>
    <submittedName>
        <fullName evidence="6">Chloramphenicol acetyltransferase</fullName>
    </submittedName>
</protein>
<dbReference type="OrthoDB" id="272049at2"/>
<dbReference type="Gene3D" id="2.160.10.10">
    <property type="entry name" value="Hexapeptide repeat proteins"/>
    <property type="match status" value="1"/>
</dbReference>
<evidence type="ECO:0000256" key="3">
    <source>
        <dbReference type="ARBA" id="ARBA00022737"/>
    </source>
</evidence>
<sequence>MYGPSPEMAKPMPAVPTVHFLKNIIKNQNIIAGDYTAVQLPEGVENFENFVLYHYPFMGDRLVFGKFCGIARQAKFIMNGAHHRMTGISTYPFQIFGHGWEKVMPPITELPMKGDTIIENDVWIGYNATILPGVHIGNGACIGACAVVSKDVPPYAIVGGNPARLIRMRFSPEEIELLQGIAWWNWNAEKIFKYLDIIVGGNVQELVKIA</sequence>
<dbReference type="FunFam" id="2.160.10.10:FF:000037">
    <property type="entry name" value="Streptogramin A acetyltransferase"/>
    <property type="match status" value="1"/>
</dbReference>
<gene>
    <name evidence="6" type="ORF">CAY53_00295</name>
</gene>
<dbReference type="SUPFAM" id="SSF51161">
    <property type="entry name" value="Trimeric LpxA-like enzymes"/>
    <property type="match status" value="1"/>
</dbReference>
<dbReference type="Pfam" id="PF00132">
    <property type="entry name" value="Hexapep"/>
    <property type="match status" value="1"/>
</dbReference>